<accession>A0A975DGJ7</accession>
<dbReference type="KEGG" id="pxi:J5O05_16665"/>
<evidence type="ECO:0000259" key="1">
    <source>
        <dbReference type="Pfam" id="PF09537"/>
    </source>
</evidence>
<dbReference type="AlphaFoldDB" id="A0A975DGJ7"/>
<dbReference type="NCBIfam" id="TIGR02284">
    <property type="entry name" value="PA2169 family four-helix-bundle protein"/>
    <property type="match status" value="1"/>
</dbReference>
<dbReference type="InterPro" id="IPR012347">
    <property type="entry name" value="Ferritin-like"/>
</dbReference>
<sequence>MTLSNYNFDAVKSLIRVLNSGIDFYKKAASETTDNRYNDVFSRMITEKVRAIALLQPFVVADEGSIEEGNALAVEIRESYTHLIGMFKKDNIHLYLSQLEELEDKVLEKVNKALATTVPAPCEAALYQIKERMKLCHDEMRTLDVITQ</sequence>
<evidence type="ECO:0000313" key="3">
    <source>
        <dbReference type="Proteomes" id="UP000664904"/>
    </source>
</evidence>
<reference evidence="2" key="1">
    <citation type="submission" date="2021-03" db="EMBL/GenBank/DDBJ databases">
        <title>Complete Genome of Pseudoalteromonas xiamenensis STKMTI.2, a new potential marine bacterium producing anti-Vibrio compounds.</title>
        <authorList>
            <person name="Handayani D.P."/>
            <person name="Isnansetyo A."/>
            <person name="Istiqomah I."/>
            <person name="Jumina J."/>
        </authorList>
    </citation>
    <scope>NUCLEOTIDE SEQUENCE</scope>
    <source>
        <strain evidence="2">STKMTI.2</strain>
    </source>
</reference>
<organism evidence="2 3">
    <name type="scientific">Pseudoalteromonas xiamenensis</name>
    <dbReference type="NCBI Taxonomy" id="882626"/>
    <lineage>
        <taxon>Bacteria</taxon>
        <taxon>Pseudomonadati</taxon>
        <taxon>Pseudomonadota</taxon>
        <taxon>Gammaproteobacteria</taxon>
        <taxon>Alteromonadales</taxon>
        <taxon>Pseudoalteromonadaceae</taxon>
        <taxon>Pseudoalteromonas</taxon>
    </lineage>
</organism>
<dbReference type="RefSeq" id="WP_208843029.1">
    <property type="nucleotide sequence ID" value="NZ_CP072133.1"/>
</dbReference>
<proteinExistence type="predicted"/>
<dbReference type="Proteomes" id="UP000664904">
    <property type="component" value="Chromosome"/>
</dbReference>
<feature type="domain" description="DUF2383" evidence="1">
    <location>
        <begin position="9"/>
        <end position="115"/>
    </location>
</feature>
<dbReference type="Gene3D" id="1.20.1260.10">
    <property type="match status" value="1"/>
</dbReference>
<dbReference type="Pfam" id="PF09537">
    <property type="entry name" value="DUF2383"/>
    <property type="match status" value="1"/>
</dbReference>
<evidence type="ECO:0000313" key="2">
    <source>
        <dbReference type="EMBL" id="QTH71388.1"/>
    </source>
</evidence>
<gene>
    <name evidence="2" type="ORF">J5O05_16665</name>
</gene>
<dbReference type="InterPro" id="IPR019052">
    <property type="entry name" value="DUF2383"/>
</dbReference>
<keyword evidence="3" id="KW-1185">Reference proteome</keyword>
<dbReference type="EMBL" id="CP072133">
    <property type="protein sequence ID" value="QTH71388.1"/>
    <property type="molecule type" value="Genomic_DNA"/>
</dbReference>
<protein>
    <submittedName>
        <fullName evidence="2">PA2169 family four-helix-bundle protein</fullName>
    </submittedName>
</protein>
<name>A0A975DGJ7_9GAMM</name>
<dbReference type="InterPro" id="IPR011971">
    <property type="entry name" value="CHP02284"/>
</dbReference>